<dbReference type="Pfam" id="PF07286">
    <property type="entry name" value="D-Glu_cyclase"/>
    <property type="match status" value="1"/>
</dbReference>
<dbReference type="HAMAP" id="MF_01830">
    <property type="entry name" value="Hydro_lyase"/>
    <property type="match status" value="1"/>
</dbReference>
<reference evidence="4 5" key="1">
    <citation type="submission" date="2023-11" db="EMBL/GenBank/DDBJ databases">
        <title>MicrobeMod: A computational toolkit for identifying prokaryotic methylation and restriction-modification with nanopore sequencing.</title>
        <authorList>
            <person name="Crits-Christoph A."/>
            <person name="Kang S.C."/>
            <person name="Lee H."/>
            <person name="Ostrov N."/>
        </authorList>
    </citation>
    <scope>NUCLEOTIDE SEQUENCE [LARGE SCALE GENOMIC DNA]</scope>
    <source>
        <strain evidence="4 5">DSMZ 700</strain>
    </source>
</reference>
<comment type="similarity">
    <text evidence="1 3">Belongs to the D-glutamate cyclase family.</text>
</comment>
<dbReference type="InterPro" id="IPR016938">
    <property type="entry name" value="UPF0317"/>
</dbReference>
<gene>
    <name evidence="4" type="ORF">SIL87_03305</name>
</gene>
<dbReference type="EMBL" id="JAWXYB010000018">
    <property type="protein sequence ID" value="MDX5929787.1"/>
    <property type="molecule type" value="Genomic_DNA"/>
</dbReference>
<dbReference type="SUPFAM" id="SSF160920">
    <property type="entry name" value="PSTPO5379-like"/>
    <property type="match status" value="1"/>
</dbReference>
<dbReference type="EC" id="4.2.1.-" evidence="3"/>
<organism evidence="4 5">
    <name type="scientific">Acidiphilium acidophilum</name>
    <name type="common">Thiobacillus acidophilus</name>
    <dbReference type="NCBI Taxonomy" id="76588"/>
    <lineage>
        <taxon>Bacteria</taxon>
        <taxon>Pseudomonadati</taxon>
        <taxon>Pseudomonadota</taxon>
        <taxon>Alphaproteobacteria</taxon>
        <taxon>Acetobacterales</taxon>
        <taxon>Acidocellaceae</taxon>
        <taxon>Acidiphilium</taxon>
    </lineage>
</organism>
<dbReference type="RefSeq" id="WP_319612781.1">
    <property type="nucleotide sequence ID" value="NZ_JAWXYB010000018.1"/>
</dbReference>
<keyword evidence="2 3" id="KW-0456">Lyase</keyword>
<evidence type="ECO:0000256" key="2">
    <source>
        <dbReference type="ARBA" id="ARBA00023239"/>
    </source>
</evidence>
<name>A0AAW9DP18_ACIAO</name>
<dbReference type="InterPro" id="IPR038021">
    <property type="entry name" value="Putative_hydro-lyase"/>
</dbReference>
<dbReference type="FunFam" id="3.30.2040.10:FF:000001">
    <property type="entry name" value="D-glutamate cyclase, mitochondrial"/>
    <property type="match status" value="1"/>
</dbReference>
<accession>A0AAW9DP18</accession>
<sequence length="280" mass="30078">MIHPHPCIPTLGRESQRIGAIPGPMENGGIPEGLAPGLLQANLVLLPKELAGDFHEFCRLNPRPCPLLGVTTAGDPSLPALGRRIDLRTDLPRYRVWVRGELTDEPFDIKRYWRDDMVGFALGCSFSFESALIAAGIPLRHIAEGRNVAMYRTAIACEPATPFAGPMVVSMRPVREKDISLAIEVTAAIPNAHGAPVHVGDPAAIGIGDLQKPDYGDPIRLDPGEVPVFWACGVTPQAAIVAARPEFAITHYPGSMLVTDRAAGDPMMIGMPESVHHRSG</sequence>
<dbReference type="Gene3D" id="3.40.1640.10">
    <property type="entry name" value="PSTPO5379-like"/>
    <property type="match status" value="1"/>
</dbReference>
<evidence type="ECO:0000256" key="1">
    <source>
        <dbReference type="ARBA" id="ARBA00007896"/>
    </source>
</evidence>
<dbReference type="AlphaFoldDB" id="A0AAW9DP18"/>
<protein>
    <recommendedName>
        <fullName evidence="3">Putative hydro-lyase SIL87_03305</fullName>
        <ecNumber evidence="3">4.2.1.-</ecNumber>
    </recommendedName>
</protein>
<keyword evidence="5" id="KW-1185">Reference proteome</keyword>
<evidence type="ECO:0000256" key="3">
    <source>
        <dbReference type="HAMAP-Rule" id="MF_01830"/>
    </source>
</evidence>
<comment type="caution">
    <text evidence="4">The sequence shown here is derived from an EMBL/GenBank/DDBJ whole genome shotgun (WGS) entry which is preliminary data.</text>
</comment>
<proteinExistence type="inferred from homology"/>
<dbReference type="PANTHER" id="PTHR32022:SF10">
    <property type="entry name" value="D-GLUTAMATE CYCLASE, MITOCHONDRIAL"/>
    <property type="match status" value="1"/>
</dbReference>
<dbReference type="InterPro" id="IPR009906">
    <property type="entry name" value="D-Glu_cyclase"/>
</dbReference>
<dbReference type="Proteomes" id="UP001279553">
    <property type="component" value="Unassembled WGS sequence"/>
</dbReference>
<dbReference type="NCBIfam" id="NF003969">
    <property type="entry name" value="PRK05463.1"/>
    <property type="match status" value="1"/>
</dbReference>
<evidence type="ECO:0000313" key="5">
    <source>
        <dbReference type="Proteomes" id="UP001279553"/>
    </source>
</evidence>
<dbReference type="PIRSF" id="PIRSF029755">
    <property type="entry name" value="UCP029755"/>
    <property type="match status" value="1"/>
</dbReference>
<dbReference type="Gene3D" id="3.30.2040.10">
    <property type="entry name" value="PSTPO5379-like domain"/>
    <property type="match status" value="1"/>
</dbReference>
<dbReference type="PANTHER" id="PTHR32022">
    <property type="entry name" value="D-GLUTAMATE CYCLASE, MITOCHONDRIAL"/>
    <property type="match status" value="1"/>
</dbReference>
<dbReference type="GO" id="GO:0016829">
    <property type="term" value="F:lyase activity"/>
    <property type="evidence" value="ECO:0007669"/>
    <property type="project" value="UniProtKB-KW"/>
</dbReference>
<evidence type="ECO:0000313" key="4">
    <source>
        <dbReference type="EMBL" id="MDX5929787.1"/>
    </source>
</evidence>